<accession>K2JCM1</accession>
<evidence type="ECO:0000256" key="4">
    <source>
        <dbReference type="HAMAP-Rule" id="MF_00262"/>
    </source>
</evidence>
<evidence type="ECO:0000313" key="5">
    <source>
        <dbReference type="EMBL" id="EKE81051.1"/>
    </source>
</evidence>
<dbReference type="EMBL" id="AMOQ01000002">
    <property type="protein sequence ID" value="EKE81051.1"/>
    <property type="molecule type" value="Genomic_DNA"/>
</dbReference>
<dbReference type="RefSeq" id="WP_000051426.1">
    <property type="nucleotide sequence ID" value="NZ_AMOQ01000002.1"/>
</dbReference>
<dbReference type="NCBIfam" id="NF001422">
    <property type="entry name" value="PRK00296.1"/>
    <property type="match status" value="1"/>
</dbReference>
<evidence type="ECO:0000256" key="2">
    <source>
        <dbReference type="ARBA" id="ARBA00020112"/>
    </source>
</evidence>
<organism evidence="5 6">
    <name type="scientific">Helicobacter pylori R018c</name>
    <dbReference type="NCBI Taxonomy" id="1145110"/>
    <lineage>
        <taxon>Bacteria</taxon>
        <taxon>Pseudomonadati</taxon>
        <taxon>Campylobacterota</taxon>
        <taxon>Epsilonproteobacteria</taxon>
        <taxon>Campylobacterales</taxon>
        <taxon>Helicobacteraceae</taxon>
        <taxon>Helicobacter</taxon>
    </lineage>
</organism>
<keyword evidence="4 5" id="KW-0132">Cell division</keyword>
<comment type="caution">
    <text evidence="5">The sequence shown here is derived from an EMBL/GenBank/DDBJ whole genome shotgun (WGS) entry which is preliminary data.</text>
</comment>
<proteinExistence type="inferred from homology"/>
<evidence type="ECO:0000256" key="3">
    <source>
        <dbReference type="ARBA" id="ARBA00025265"/>
    </source>
</evidence>
<dbReference type="HAMAP" id="MF_00262">
    <property type="entry name" value="MinE"/>
    <property type="match status" value="1"/>
</dbReference>
<protein>
    <recommendedName>
        <fullName evidence="2 4">Cell division topological specificity factor</fullName>
    </recommendedName>
</protein>
<dbReference type="InterPro" id="IPR005527">
    <property type="entry name" value="MinE"/>
</dbReference>
<name>K2JCM1_HELPX</name>
<dbReference type="GO" id="GO:0051301">
    <property type="term" value="P:cell division"/>
    <property type="evidence" value="ECO:0007669"/>
    <property type="project" value="UniProtKB-KW"/>
</dbReference>
<dbReference type="Proteomes" id="UP000002808">
    <property type="component" value="Unassembled WGS sequence"/>
</dbReference>
<comment type="function">
    <text evidence="3 4">Prevents the cell division inhibition by proteins MinC and MinD at internal division sites while permitting inhibition at polar sites. This ensures cell division at the proper site by restricting the formation of a division septum at the midpoint of the long axis of the cell.</text>
</comment>
<keyword evidence="4" id="KW-0131">Cell cycle</keyword>
<dbReference type="SUPFAM" id="SSF55229">
    <property type="entry name" value="Cell division protein MinE topological specificity domain"/>
    <property type="match status" value="1"/>
</dbReference>
<dbReference type="Pfam" id="PF03776">
    <property type="entry name" value="MinE"/>
    <property type="match status" value="1"/>
</dbReference>
<dbReference type="AlphaFoldDB" id="K2JCM1"/>
<gene>
    <name evidence="4 5" type="primary">minE</name>
    <name evidence="5" type="ORF">OUC_0528</name>
</gene>
<sequence>MSLFDFFKNKGSATTATDRLKLILAKERTLNLPYMEEMRKEIIAVIQKYTKYSDIHFKTLDSNQSVETIEVEIILPKQLTNE</sequence>
<evidence type="ECO:0000313" key="6">
    <source>
        <dbReference type="Proteomes" id="UP000002808"/>
    </source>
</evidence>
<reference evidence="5 6" key="1">
    <citation type="submission" date="2012-08" db="EMBL/GenBank/DDBJ databases">
        <title>Comparative Sequence Analysis of H. pylori isolates.</title>
        <authorList>
            <person name="Blanchard T.G."/>
            <person name="Czinn S.J."/>
            <person name="McCracken C.M."/>
            <person name="Abolude K.A."/>
            <person name="Shefchek K.S."/>
            <person name="Maroo A.M."/>
            <person name="Santana-Cruz I.S."/>
            <person name="Tallon L.J."/>
            <person name="Ficke F.W.F."/>
        </authorList>
    </citation>
    <scope>NUCLEOTIDE SEQUENCE [LARGE SCALE GENOMIC DNA]</scope>
    <source>
        <strain evidence="5 6">R018c</strain>
    </source>
</reference>
<dbReference type="PATRIC" id="fig|1145110.4.peg.515"/>
<dbReference type="NCBIfam" id="TIGR01215">
    <property type="entry name" value="minE"/>
    <property type="match status" value="1"/>
</dbReference>
<dbReference type="Gene3D" id="3.30.1070.10">
    <property type="entry name" value="Cell division topological specificity factor MinE"/>
    <property type="match status" value="1"/>
</dbReference>
<dbReference type="InterPro" id="IPR036707">
    <property type="entry name" value="MinE_sf"/>
</dbReference>
<dbReference type="GO" id="GO:0032955">
    <property type="term" value="P:regulation of division septum assembly"/>
    <property type="evidence" value="ECO:0007669"/>
    <property type="project" value="InterPro"/>
</dbReference>
<comment type="similarity">
    <text evidence="1 4">Belongs to the MinE family.</text>
</comment>
<evidence type="ECO:0000256" key="1">
    <source>
        <dbReference type="ARBA" id="ARBA00008168"/>
    </source>
</evidence>